<evidence type="ECO:0000256" key="3">
    <source>
        <dbReference type="ARBA" id="ARBA00009490"/>
    </source>
</evidence>
<dbReference type="SMART" id="SM00235">
    <property type="entry name" value="ZnMc"/>
    <property type="match status" value="1"/>
</dbReference>
<dbReference type="Pfam" id="PF00028">
    <property type="entry name" value="Cadherin"/>
    <property type="match status" value="1"/>
</dbReference>
<evidence type="ECO:0000259" key="11">
    <source>
        <dbReference type="PROSITE" id="PS50268"/>
    </source>
</evidence>
<proteinExistence type="inferred from homology"/>
<evidence type="ECO:0000313" key="12">
    <source>
        <dbReference type="EMBL" id="NBJ27291.1"/>
    </source>
</evidence>
<keyword evidence="9" id="KW-0862">Zinc</keyword>
<reference evidence="12 13" key="1">
    <citation type="submission" date="2020-01" db="EMBL/GenBank/DDBJ databases">
        <title>Microvirga sp. nov., an arsenate reduction bacterium isolated from Tibet hotspring sediments.</title>
        <authorList>
            <person name="Yuan C.-G."/>
        </authorList>
    </citation>
    <scope>NUCLEOTIDE SEQUENCE [LARGE SCALE GENOMIC DNA]</scope>
    <source>
        <strain evidence="12 13">SYSU G3D203</strain>
    </source>
</reference>
<dbReference type="InterPro" id="IPR050557">
    <property type="entry name" value="RTX_toxin/Mannuronan_C5-epim"/>
</dbReference>
<dbReference type="InterPro" id="IPR001818">
    <property type="entry name" value="Pept_M10_metallopeptidase"/>
</dbReference>
<dbReference type="InterPro" id="IPR011049">
    <property type="entry name" value="Serralysin-like_metalloprot_C"/>
</dbReference>
<feature type="domain" description="Cadherin" evidence="11">
    <location>
        <begin position="1073"/>
        <end position="1160"/>
    </location>
</feature>
<dbReference type="SUPFAM" id="SSF55486">
    <property type="entry name" value="Metalloproteases ('zincins'), catalytic domain"/>
    <property type="match status" value="1"/>
</dbReference>
<comment type="subcellular location">
    <subcellularLocation>
        <location evidence="2">Secreted</location>
    </subcellularLocation>
</comment>
<gene>
    <name evidence="12" type="ORF">GR303_23540</name>
</gene>
<evidence type="ECO:0000256" key="4">
    <source>
        <dbReference type="ARBA" id="ARBA00022525"/>
    </source>
</evidence>
<dbReference type="PANTHER" id="PTHR38340:SF1">
    <property type="entry name" value="S-LAYER PROTEIN"/>
    <property type="match status" value="1"/>
</dbReference>
<evidence type="ECO:0000256" key="5">
    <source>
        <dbReference type="ARBA" id="ARBA00022670"/>
    </source>
</evidence>
<comment type="cofactor">
    <cofactor evidence="1">
        <name>Ca(2+)</name>
        <dbReference type="ChEBI" id="CHEBI:29108"/>
    </cofactor>
</comment>
<keyword evidence="4" id="KW-0964">Secreted</keyword>
<organism evidence="12 13">
    <name type="scientific">Microvirga arsenatis</name>
    <dbReference type="NCBI Taxonomy" id="2692265"/>
    <lineage>
        <taxon>Bacteria</taxon>
        <taxon>Pseudomonadati</taxon>
        <taxon>Pseudomonadota</taxon>
        <taxon>Alphaproteobacteria</taxon>
        <taxon>Hyphomicrobiales</taxon>
        <taxon>Methylobacteriaceae</taxon>
        <taxon>Microvirga</taxon>
    </lineage>
</organism>
<dbReference type="PANTHER" id="PTHR38340">
    <property type="entry name" value="S-LAYER PROTEIN"/>
    <property type="match status" value="1"/>
</dbReference>
<accession>A0ABW9Z8Q5</accession>
<evidence type="ECO:0000256" key="1">
    <source>
        <dbReference type="ARBA" id="ARBA00001913"/>
    </source>
</evidence>
<comment type="similarity">
    <text evidence="3">Belongs to the peptidase M10B family.</text>
</comment>
<keyword evidence="8" id="KW-0378">Hydrolase</keyword>
<dbReference type="PROSITE" id="PS00330">
    <property type="entry name" value="HEMOLYSIN_CALCIUM"/>
    <property type="match status" value="11"/>
</dbReference>
<evidence type="ECO:0000256" key="10">
    <source>
        <dbReference type="SAM" id="MobiDB-lite"/>
    </source>
</evidence>
<protein>
    <recommendedName>
        <fullName evidence="11">Cadherin domain-containing protein</fullName>
    </recommendedName>
</protein>
<evidence type="ECO:0000256" key="8">
    <source>
        <dbReference type="ARBA" id="ARBA00022801"/>
    </source>
</evidence>
<dbReference type="InterPro" id="IPR001343">
    <property type="entry name" value="Hemolysn_Ca-bd"/>
</dbReference>
<dbReference type="Gene3D" id="3.40.390.10">
    <property type="entry name" value="Collagenase (Catalytic Domain)"/>
    <property type="match status" value="1"/>
</dbReference>
<dbReference type="EMBL" id="JAAAXJ010000036">
    <property type="protein sequence ID" value="NBJ27291.1"/>
    <property type="molecule type" value="Genomic_DNA"/>
</dbReference>
<dbReference type="RefSeq" id="WP_161726805.1">
    <property type="nucleotide sequence ID" value="NZ_JAAAXI010000046.1"/>
</dbReference>
<dbReference type="PROSITE" id="PS50268">
    <property type="entry name" value="CADHERIN_2"/>
    <property type="match status" value="1"/>
</dbReference>
<comment type="caution">
    <text evidence="12">The sequence shown here is derived from an EMBL/GenBank/DDBJ whole genome shotgun (WGS) entry which is preliminary data.</text>
</comment>
<evidence type="ECO:0000256" key="6">
    <source>
        <dbReference type="ARBA" id="ARBA00022723"/>
    </source>
</evidence>
<evidence type="ECO:0000256" key="7">
    <source>
        <dbReference type="ARBA" id="ARBA00022737"/>
    </source>
</evidence>
<dbReference type="InterPro" id="IPR013858">
    <property type="entry name" value="Peptidase_M10B_C"/>
</dbReference>
<dbReference type="SUPFAM" id="SSF51120">
    <property type="entry name" value="beta-Roll"/>
    <property type="match status" value="8"/>
</dbReference>
<evidence type="ECO:0000313" key="13">
    <source>
        <dbReference type="Proteomes" id="UP000818323"/>
    </source>
</evidence>
<keyword evidence="7" id="KW-0677">Repeat</keyword>
<dbReference type="InterPro" id="IPR015919">
    <property type="entry name" value="Cadherin-like_sf"/>
</dbReference>
<dbReference type="SUPFAM" id="SSF49313">
    <property type="entry name" value="Cadherin-like"/>
    <property type="match status" value="1"/>
</dbReference>
<dbReference type="CDD" id="cd11304">
    <property type="entry name" value="Cadherin_repeat"/>
    <property type="match status" value="1"/>
</dbReference>
<dbReference type="Pfam" id="PF00353">
    <property type="entry name" value="HemolysinCabind"/>
    <property type="match status" value="9"/>
</dbReference>
<keyword evidence="5" id="KW-0645">Protease</keyword>
<evidence type="ECO:0000256" key="9">
    <source>
        <dbReference type="ARBA" id="ARBA00022833"/>
    </source>
</evidence>
<dbReference type="InterPro" id="IPR018511">
    <property type="entry name" value="Hemolysin-typ_Ca-bd_CS"/>
</dbReference>
<keyword evidence="13" id="KW-1185">Reference proteome</keyword>
<sequence>MAGQATSWSSFEHSAASAATGASSMNASSPLGTRSYDNLGAEWLTGDNHIDSLLSPYKWSQESGTNSTVLTYSLVGRGQSWYSTAYPDGNDNGIAAYNDGLQALNSFEMDQVRLALQKWSNVADITFVEVIDSETVAGDLRFAYTLDAPTAYAYYPGGDPWSGDIWLGNNGNNHNPQLHTYGFGSILLHEIGHALGLKHPHEGPADGQLGPVATYDNDALIYTVMSYRDYEGDNLDGIRLGNQPITPMINDIAAIQWLYGANWSYNSGNNTYDYSGYSQIFETIWDGDGTDTITWHGRSEAVEINLTPGTYSKIGSVYSTEDGYTDARTLGIAYGAWIENATGGSGDDILRGNSLDNVLNGGAGTDTMYGGLGHDIFYVDDSDDQVIENSNEGVDIVCSSAYSFTFGDATFLETLILLDGAVEGYGNYYQNTLIGNESTNRLFGEEGSDTLYGAGGNDLLSGGDGSDDLYGGFGDDFYFITDGSDALHEYAGQGVDTVVSTAYSFTLGANIENLLLLDGASEGIGNSSANTITGNSGNNTLNGGLGADTLTGGSGADSYYLDNTGDVIVEEADGGWDLVYVGAGLSGYTLDENVENLTLLSGAELGGQYRGNGLANWITGNEDGNLLYGEDGDDKLIGGGQSDYLFGGLGNDNLQGGDYGDELRGGGGDDRLEGGDGNDLMYGGSGNDSYHVTNEGDVVDEEANTDIADEVHSSLTGYQLAAGVERLILEHGAVAGWGNELHNIITGNGDGNALSGYDGNDSLHGHAGDDDLNGGSGDDELDGGAGADDMRGGSGNDTYYVSDDGDVVDESTNTGDSDRVISSLAAYQLTAGVENLTLDTGASAGSGNELDNIITGNGDGNALAGYNGSDLLIGLDGDDSLNGGNDDDFLYGGAGADILTGGEGIDTAGYWGAISGITLSLTDSSLNSGDAAGDVLVEIEHISGSWYEDILSGDNDGNGFSGDGGDDLILGWNGDDTLNGGEGVDSVVGGAGNDIIDGGFGIQDVAAYSGRRWDYAVSRTADGSLTISDQRVDGDGQDLVADTEVFLFADGTFLSVDQVLNHGSGILLGNEAIRENSGAGTVIGTCSVANPDALSQFKYRLLDDAGKRFTLSGLTGDTLVTTNGTMLDFEQSAAHTVVIEATDQFGARLIQTLTITVTDIVSENTAGTAGSDLLMGGKGADTIKGGAGNDKIAGGQGKDILEGGKGKDIFVFDTKPDKANIDKIIDFIVKDDTFHLDDAVFAKLGKGSDQKPGKLSKTFFTIGSKAKDKNDYLVYDMKKGTLWYDADGSGKGKAVEIATLSKNLKTMSAADFLIT</sequence>
<name>A0ABW9Z8Q5_9HYPH</name>
<dbReference type="InterPro" id="IPR006026">
    <property type="entry name" value="Peptidase_Metallo"/>
</dbReference>
<dbReference type="CDD" id="cd04277">
    <property type="entry name" value="ZnMc_serralysin_like"/>
    <property type="match status" value="1"/>
</dbReference>
<dbReference type="InterPro" id="IPR034033">
    <property type="entry name" value="Serralysin-like"/>
</dbReference>
<dbReference type="SMART" id="SM00112">
    <property type="entry name" value="CA"/>
    <property type="match status" value="1"/>
</dbReference>
<dbReference type="Gene3D" id="2.150.10.10">
    <property type="entry name" value="Serralysin-like metalloprotease, C-terminal"/>
    <property type="match status" value="8"/>
</dbReference>
<dbReference type="InterPro" id="IPR002126">
    <property type="entry name" value="Cadherin-like_dom"/>
</dbReference>
<dbReference type="Proteomes" id="UP000818323">
    <property type="component" value="Unassembled WGS sequence"/>
</dbReference>
<keyword evidence="6" id="KW-0479">Metal-binding</keyword>
<dbReference type="PRINTS" id="PR00313">
    <property type="entry name" value="CABNDNGRPT"/>
</dbReference>
<dbReference type="Pfam" id="PF00413">
    <property type="entry name" value="Peptidase_M10"/>
    <property type="match status" value="1"/>
</dbReference>
<feature type="region of interest" description="Disordered" evidence="10">
    <location>
        <begin position="762"/>
        <end position="815"/>
    </location>
</feature>
<dbReference type="Pfam" id="PF08548">
    <property type="entry name" value="Peptidase_M10_C"/>
    <property type="match status" value="1"/>
</dbReference>
<evidence type="ECO:0000256" key="2">
    <source>
        <dbReference type="ARBA" id="ARBA00004613"/>
    </source>
</evidence>
<dbReference type="Gene3D" id="2.60.40.60">
    <property type="entry name" value="Cadherins"/>
    <property type="match status" value="1"/>
</dbReference>
<dbReference type="InterPro" id="IPR024079">
    <property type="entry name" value="MetalloPept_cat_dom_sf"/>
</dbReference>